<keyword evidence="4" id="KW-1185">Reference proteome</keyword>
<dbReference type="PANTHER" id="PTHR39426:SF1">
    <property type="entry name" value="HOMOLOGY TO DEATH-ON-CURING PROTEIN OF PHAGE P1"/>
    <property type="match status" value="1"/>
</dbReference>
<dbReference type="InterPro" id="IPR053737">
    <property type="entry name" value="Type_II_TA_Toxin"/>
</dbReference>
<dbReference type="InterPro" id="IPR003812">
    <property type="entry name" value="Fido"/>
</dbReference>
<dbReference type="AlphaFoldDB" id="A0A368N213"/>
<dbReference type="NCBIfam" id="TIGR01550">
    <property type="entry name" value="DOC_P1"/>
    <property type="match status" value="1"/>
</dbReference>
<dbReference type="Gene3D" id="1.20.120.1870">
    <property type="entry name" value="Fic/DOC protein, Fido domain"/>
    <property type="match status" value="1"/>
</dbReference>
<name>A0A368N213_9EURY</name>
<accession>A0A368N213</accession>
<feature type="region of interest" description="Disordered" evidence="1">
    <location>
        <begin position="156"/>
        <end position="184"/>
    </location>
</feature>
<reference evidence="3 4" key="1">
    <citation type="submission" date="2018-07" db="EMBL/GenBank/DDBJ databases">
        <title>Genome sequences of Haloplanus salinus JCM 18368T.</title>
        <authorList>
            <person name="Kim Y.B."/>
            <person name="Roh S.W."/>
        </authorList>
    </citation>
    <scope>NUCLEOTIDE SEQUENCE [LARGE SCALE GENOMIC DNA]</scope>
    <source>
        <strain evidence="3 4">JCM 18368</strain>
    </source>
</reference>
<dbReference type="SUPFAM" id="SSF140931">
    <property type="entry name" value="Fic-like"/>
    <property type="match status" value="1"/>
</dbReference>
<dbReference type="OrthoDB" id="123270at2157"/>
<dbReference type="GO" id="GO:0016301">
    <property type="term" value="F:kinase activity"/>
    <property type="evidence" value="ECO:0007669"/>
    <property type="project" value="InterPro"/>
</dbReference>
<dbReference type="Pfam" id="PF02661">
    <property type="entry name" value="Fic"/>
    <property type="match status" value="1"/>
</dbReference>
<protein>
    <submittedName>
        <fullName evidence="3">Type II toxin-antitoxin system death-on-curing family toxin</fullName>
    </submittedName>
</protein>
<dbReference type="Proteomes" id="UP000252189">
    <property type="component" value="Unassembled WGS sequence"/>
</dbReference>
<gene>
    <name evidence="3" type="ORF">DU504_16020</name>
</gene>
<dbReference type="PANTHER" id="PTHR39426">
    <property type="entry name" value="HOMOLOGY TO DEATH-ON-CURING PROTEIN OF PHAGE P1"/>
    <property type="match status" value="1"/>
</dbReference>
<dbReference type="EMBL" id="QPHM01000003">
    <property type="protein sequence ID" value="RCU44286.1"/>
    <property type="molecule type" value="Genomic_DNA"/>
</dbReference>
<comment type="caution">
    <text evidence="3">The sequence shown here is derived from an EMBL/GenBank/DDBJ whole genome shotgun (WGS) entry which is preliminary data.</text>
</comment>
<sequence>MSEESDSVNYLSTDDILAIHELIVESNEDTEPGISSPGDVAYAVEHVREGHFGHVPESIHEKAYQLLRLIAANHPFVDGNKRTALMSVRIFYALNGLKFDYDREIKAILKELATDEADVAERTVRSYFREHTEPLAPEYAATIELWFSRIEDVETLPTNLNPEQSEGESGDEPNGYDGDSPNKS</sequence>
<evidence type="ECO:0000313" key="3">
    <source>
        <dbReference type="EMBL" id="RCU44286.1"/>
    </source>
</evidence>
<dbReference type="RefSeq" id="WP_114450459.1">
    <property type="nucleotide sequence ID" value="NZ_QPHM01000003.1"/>
</dbReference>
<dbReference type="InterPro" id="IPR036597">
    <property type="entry name" value="Fido-like_dom_sf"/>
</dbReference>
<evidence type="ECO:0000256" key="1">
    <source>
        <dbReference type="SAM" id="MobiDB-lite"/>
    </source>
</evidence>
<evidence type="ECO:0000313" key="4">
    <source>
        <dbReference type="Proteomes" id="UP000252189"/>
    </source>
</evidence>
<proteinExistence type="predicted"/>
<evidence type="ECO:0000259" key="2">
    <source>
        <dbReference type="PROSITE" id="PS51459"/>
    </source>
</evidence>
<dbReference type="InterPro" id="IPR006440">
    <property type="entry name" value="Doc"/>
</dbReference>
<feature type="domain" description="Fido" evidence="2">
    <location>
        <begin position="11"/>
        <end position="130"/>
    </location>
</feature>
<dbReference type="PROSITE" id="PS51459">
    <property type="entry name" value="FIDO"/>
    <property type="match status" value="1"/>
</dbReference>
<organism evidence="3 4">
    <name type="scientific">Haloplanus salinus</name>
    <dbReference type="NCBI Taxonomy" id="1126245"/>
    <lineage>
        <taxon>Archaea</taxon>
        <taxon>Methanobacteriati</taxon>
        <taxon>Methanobacteriota</taxon>
        <taxon>Stenosarchaea group</taxon>
        <taxon>Halobacteria</taxon>
        <taxon>Halobacteriales</taxon>
        <taxon>Haloferacaceae</taxon>
        <taxon>Haloplanus</taxon>
    </lineage>
</organism>